<proteinExistence type="predicted"/>
<dbReference type="AlphaFoldDB" id="A0A387B2H0"/>
<sequence>MTSSRTISVEDPDAVKRAMQRLVDLVDQLPSRDEVSRIGGTQSYYGMNYSQPLWSRAFEMASVTDQLAQRIRDLASQVDTAIDTLVKTDQEADAQARRITSDLGTGGGV</sequence>
<dbReference type="KEGG" id="lyd:D7I47_05410"/>
<keyword evidence="2" id="KW-1185">Reference proteome</keyword>
<organism evidence="1 2">
    <name type="scientific">Protaetiibacter intestinalis</name>
    <dbReference type="NCBI Taxonomy" id="2419774"/>
    <lineage>
        <taxon>Bacteria</taxon>
        <taxon>Bacillati</taxon>
        <taxon>Actinomycetota</taxon>
        <taxon>Actinomycetes</taxon>
        <taxon>Micrococcales</taxon>
        <taxon>Microbacteriaceae</taxon>
        <taxon>Protaetiibacter</taxon>
    </lineage>
</organism>
<dbReference type="Proteomes" id="UP000278886">
    <property type="component" value="Chromosome"/>
</dbReference>
<accession>A0A387B2H0</accession>
<name>A0A387B2H0_9MICO</name>
<evidence type="ECO:0008006" key="3">
    <source>
        <dbReference type="Google" id="ProtNLM"/>
    </source>
</evidence>
<reference evidence="2" key="1">
    <citation type="submission" date="2018-09" db="EMBL/GenBank/DDBJ databases">
        <title>Genome sequencing of strain 2DFWR-13.</title>
        <authorList>
            <person name="Heo J."/>
            <person name="Kim S.-J."/>
            <person name="Kwon S.-W."/>
        </authorList>
    </citation>
    <scope>NUCLEOTIDE SEQUENCE [LARGE SCALE GENOMIC DNA]</scope>
    <source>
        <strain evidence="2">2DFWR-13</strain>
    </source>
</reference>
<dbReference type="RefSeq" id="WP_120762093.1">
    <property type="nucleotide sequence ID" value="NZ_CP032630.1"/>
</dbReference>
<gene>
    <name evidence="1" type="ORF">D7I47_05410</name>
</gene>
<evidence type="ECO:0000313" key="1">
    <source>
        <dbReference type="EMBL" id="AYF97744.1"/>
    </source>
</evidence>
<evidence type="ECO:0000313" key="2">
    <source>
        <dbReference type="Proteomes" id="UP000278886"/>
    </source>
</evidence>
<protein>
    <recommendedName>
        <fullName evidence="3">WXG100 family type VII secretion target</fullName>
    </recommendedName>
</protein>
<dbReference type="EMBL" id="CP032630">
    <property type="protein sequence ID" value="AYF97744.1"/>
    <property type="molecule type" value="Genomic_DNA"/>
</dbReference>